<organism evidence="2 3">
    <name type="scientific">Asterophora parasitica</name>
    <dbReference type="NCBI Taxonomy" id="117018"/>
    <lineage>
        <taxon>Eukaryota</taxon>
        <taxon>Fungi</taxon>
        <taxon>Dikarya</taxon>
        <taxon>Basidiomycota</taxon>
        <taxon>Agaricomycotina</taxon>
        <taxon>Agaricomycetes</taxon>
        <taxon>Agaricomycetidae</taxon>
        <taxon>Agaricales</taxon>
        <taxon>Tricholomatineae</taxon>
        <taxon>Lyophyllaceae</taxon>
        <taxon>Asterophora</taxon>
    </lineage>
</organism>
<accession>A0A9P7GAJ9</accession>
<dbReference type="Proteomes" id="UP000775547">
    <property type="component" value="Unassembled WGS sequence"/>
</dbReference>
<name>A0A9P7GAJ9_9AGAR</name>
<feature type="region of interest" description="Disordered" evidence="1">
    <location>
        <begin position="1"/>
        <end position="35"/>
    </location>
</feature>
<gene>
    <name evidence="2" type="ORF">DXG03_003877</name>
</gene>
<feature type="region of interest" description="Disordered" evidence="1">
    <location>
        <begin position="122"/>
        <end position="145"/>
    </location>
</feature>
<proteinExistence type="predicted"/>
<evidence type="ECO:0000313" key="3">
    <source>
        <dbReference type="Proteomes" id="UP000775547"/>
    </source>
</evidence>
<reference evidence="2" key="2">
    <citation type="submission" date="2021-10" db="EMBL/GenBank/DDBJ databases">
        <title>Phylogenomics reveals ancestral predisposition of the termite-cultivated fungus Termitomyces towards a domesticated lifestyle.</title>
        <authorList>
            <person name="Auxier B."/>
            <person name="Grum-Grzhimaylo A."/>
            <person name="Cardenas M.E."/>
            <person name="Lodge J.D."/>
            <person name="Laessoe T."/>
            <person name="Pedersen O."/>
            <person name="Smith M.E."/>
            <person name="Kuyper T.W."/>
            <person name="Franco-Molano E.A."/>
            <person name="Baroni T.J."/>
            <person name="Aanen D.K."/>
        </authorList>
    </citation>
    <scope>NUCLEOTIDE SEQUENCE</scope>
    <source>
        <strain evidence="2">AP01</strain>
        <tissue evidence="2">Mycelium</tissue>
    </source>
</reference>
<sequence length="168" mass="18225">MNHSTKPKPDVEKRGTPLQPVDLISASDNSPPESSIGAAYWTANWRKPQQRKHQTWDDDAYISLTNGKLVMISEEGKVMGSAPWKGDPLVSGYCTFIGGKEVELDSPVKASQLPTLIGSFDDKLDTGTPLKTQLDPSDTFAPPPSVSKFVAPTAFYGTPIKRNPKGPL</sequence>
<keyword evidence="3" id="KW-1185">Reference proteome</keyword>
<dbReference type="OrthoDB" id="413460at2759"/>
<dbReference type="EMBL" id="JABCKV010000023">
    <property type="protein sequence ID" value="KAG5646281.1"/>
    <property type="molecule type" value="Genomic_DNA"/>
</dbReference>
<dbReference type="AlphaFoldDB" id="A0A9P7GAJ9"/>
<protein>
    <submittedName>
        <fullName evidence="2">Uncharacterized protein</fullName>
    </submittedName>
</protein>
<comment type="caution">
    <text evidence="2">The sequence shown here is derived from an EMBL/GenBank/DDBJ whole genome shotgun (WGS) entry which is preliminary data.</text>
</comment>
<reference evidence="2" key="1">
    <citation type="submission" date="2020-07" db="EMBL/GenBank/DDBJ databases">
        <authorList>
            <person name="Nieuwenhuis M."/>
            <person name="Van De Peppel L.J.J."/>
        </authorList>
    </citation>
    <scope>NUCLEOTIDE SEQUENCE</scope>
    <source>
        <strain evidence="2">AP01</strain>
        <tissue evidence="2">Mycelium</tissue>
    </source>
</reference>
<evidence type="ECO:0000256" key="1">
    <source>
        <dbReference type="SAM" id="MobiDB-lite"/>
    </source>
</evidence>
<evidence type="ECO:0000313" key="2">
    <source>
        <dbReference type="EMBL" id="KAG5646281.1"/>
    </source>
</evidence>